<protein>
    <recommendedName>
        <fullName evidence="3">Phage protein D</fullName>
    </recommendedName>
</protein>
<dbReference type="EMBL" id="WRXN01000006">
    <property type="protein sequence ID" value="MVT09880.1"/>
    <property type="molecule type" value="Genomic_DNA"/>
</dbReference>
<evidence type="ECO:0008006" key="3">
    <source>
        <dbReference type="Google" id="ProtNLM"/>
    </source>
</evidence>
<organism evidence="1 2">
    <name type="scientific">Chitinophaga tropicalis</name>
    <dbReference type="NCBI Taxonomy" id="2683588"/>
    <lineage>
        <taxon>Bacteria</taxon>
        <taxon>Pseudomonadati</taxon>
        <taxon>Bacteroidota</taxon>
        <taxon>Chitinophagia</taxon>
        <taxon>Chitinophagales</taxon>
        <taxon>Chitinophagaceae</taxon>
        <taxon>Chitinophaga</taxon>
    </lineage>
</organism>
<dbReference type="AlphaFoldDB" id="A0A7K1U6A8"/>
<accession>A0A7K1U6A8</accession>
<reference evidence="1 2" key="1">
    <citation type="submission" date="2019-12" db="EMBL/GenBank/DDBJ databases">
        <title>Chitinophaga sp. strain ysch24 (GDMCC 1.1355), whole genome shotgun sequence.</title>
        <authorList>
            <person name="Zhang X."/>
        </authorList>
    </citation>
    <scope>NUCLEOTIDE SEQUENCE [LARGE SCALE GENOMIC DNA]</scope>
    <source>
        <strain evidence="2">ysch24</strain>
    </source>
</reference>
<keyword evidence="2" id="KW-1185">Reference proteome</keyword>
<evidence type="ECO:0000313" key="1">
    <source>
        <dbReference type="EMBL" id="MVT09880.1"/>
    </source>
</evidence>
<dbReference type="RefSeq" id="WP_157307316.1">
    <property type="nucleotide sequence ID" value="NZ_WRXN01000006.1"/>
</dbReference>
<sequence length="336" mass="37999">MFTLRCKITIGGFMFTSINDVKIKRSIHSFIDTATILLPASARLNFKENVKLSTKSVSTAKVFNEGDPVEIWLGYNNEYPEAPEFKGFIKRVNAASPCEIECEGYSWQLRRKNVLWSSGKEKTTLKKMLEMLIDGTDIKLSNEIPDIQLEQVCEGNISGTDALDWIKKNLYLTVYFSGNILYAGLAYIPQPDKTAVEYTIGWNLVKDDQLKFRKEKDVKIQVKAVYFDKRNKAVVKTAGDSSGAIRTIFVQNIESEKELLQVAERKAQELRYDGYEGKVTGFLVPFALPGYRATLKDAKYKERDGTYLIESTEVKFGTGGARRISEIGVKISKNDE</sequence>
<dbReference type="Proteomes" id="UP000461730">
    <property type="component" value="Unassembled WGS sequence"/>
</dbReference>
<evidence type="ECO:0000313" key="2">
    <source>
        <dbReference type="Proteomes" id="UP000461730"/>
    </source>
</evidence>
<proteinExistence type="predicted"/>
<comment type="caution">
    <text evidence="1">The sequence shown here is derived from an EMBL/GenBank/DDBJ whole genome shotgun (WGS) entry which is preliminary data.</text>
</comment>
<gene>
    <name evidence="1" type="ORF">GO493_16535</name>
</gene>
<name>A0A7K1U6A8_9BACT</name>